<dbReference type="Gene3D" id="3.90.850.10">
    <property type="entry name" value="Fumarylacetoacetase-like, C-terminal domain"/>
    <property type="match status" value="1"/>
</dbReference>
<dbReference type="GO" id="GO:0019752">
    <property type="term" value="P:carboxylic acid metabolic process"/>
    <property type="evidence" value="ECO:0007669"/>
    <property type="project" value="UniProtKB-ARBA"/>
</dbReference>
<evidence type="ECO:0000313" key="5">
    <source>
        <dbReference type="Proteomes" id="UP000566324"/>
    </source>
</evidence>
<keyword evidence="2" id="KW-0479">Metal-binding</keyword>
<organism evidence="4 5">
    <name type="scientific">Sphingosinicella soli</name>
    <dbReference type="NCBI Taxonomy" id="333708"/>
    <lineage>
        <taxon>Bacteria</taxon>
        <taxon>Pseudomonadati</taxon>
        <taxon>Pseudomonadota</taxon>
        <taxon>Alphaproteobacteria</taxon>
        <taxon>Sphingomonadales</taxon>
        <taxon>Sphingosinicellaceae</taxon>
        <taxon>Sphingosinicella</taxon>
    </lineage>
</organism>
<dbReference type="SUPFAM" id="SSF56529">
    <property type="entry name" value="FAH"/>
    <property type="match status" value="1"/>
</dbReference>
<evidence type="ECO:0000259" key="3">
    <source>
        <dbReference type="Pfam" id="PF01557"/>
    </source>
</evidence>
<protein>
    <submittedName>
        <fullName evidence="4">2-keto-4-pentenoate hydratase/2-oxohepta-3-ene-1,7-dioic acid hydratase in catechol pathway</fullName>
    </submittedName>
</protein>
<evidence type="ECO:0000256" key="1">
    <source>
        <dbReference type="ARBA" id="ARBA00010211"/>
    </source>
</evidence>
<dbReference type="Pfam" id="PF01557">
    <property type="entry name" value="FAA_hydrolase"/>
    <property type="match status" value="1"/>
</dbReference>
<reference evidence="4 5" key="1">
    <citation type="submission" date="2020-08" db="EMBL/GenBank/DDBJ databases">
        <title>Genomic Encyclopedia of Type Strains, Phase IV (KMG-IV): sequencing the most valuable type-strain genomes for metagenomic binning, comparative biology and taxonomic classification.</title>
        <authorList>
            <person name="Goeker M."/>
        </authorList>
    </citation>
    <scope>NUCLEOTIDE SEQUENCE [LARGE SCALE GENOMIC DNA]</scope>
    <source>
        <strain evidence="4 5">DSM 17328</strain>
    </source>
</reference>
<dbReference type="InterPro" id="IPR036663">
    <property type="entry name" value="Fumarylacetoacetase_C_sf"/>
</dbReference>
<sequence length="292" mass="31380">MRFILFLDCEDVRSGVVVDGDVVDLAALGIPGTASLLDVLRGGPDALVAIRSALSRTVPPRPLNGLKLLAPVPASGKNIFCVGRNYLGHVEEGYRARGLAIDVPQAPQIFTKPRTALAAAGEALSFEKRVSDRMDYEGELGIIIGKGGRDIAPEHAMDHVFGYTVINDITARDLQRRHDQWFKGKSLDQSCPMGPWIVTRDEVTDIGSVEIRTTVNGETRQCARVSQMIFDIPTILAELSKGMTLEPGDIIASGTPEGVGYAMATPQFLADGDIVTVTISGIGELSNRIALR</sequence>
<comment type="similarity">
    <text evidence="1">Belongs to the FAH family.</text>
</comment>
<keyword evidence="5" id="KW-1185">Reference proteome</keyword>
<dbReference type="RefSeq" id="WP_184070898.1">
    <property type="nucleotide sequence ID" value="NZ_JACHNZ010000041.1"/>
</dbReference>
<dbReference type="InterPro" id="IPR011234">
    <property type="entry name" value="Fumarylacetoacetase-like_C"/>
</dbReference>
<dbReference type="AlphaFoldDB" id="A0A7W7B3Q9"/>
<gene>
    <name evidence="4" type="ORF">GGQ98_002996</name>
</gene>
<dbReference type="GO" id="GO:0016853">
    <property type="term" value="F:isomerase activity"/>
    <property type="evidence" value="ECO:0007669"/>
    <property type="project" value="UniProtKB-ARBA"/>
</dbReference>
<dbReference type="PANTHER" id="PTHR11820">
    <property type="entry name" value="ACYLPYRUVASE"/>
    <property type="match status" value="1"/>
</dbReference>
<dbReference type="GO" id="GO:0018773">
    <property type="term" value="F:acetylpyruvate hydrolase activity"/>
    <property type="evidence" value="ECO:0007669"/>
    <property type="project" value="TreeGrafter"/>
</dbReference>
<dbReference type="Proteomes" id="UP000566324">
    <property type="component" value="Unassembled WGS sequence"/>
</dbReference>
<dbReference type="FunFam" id="3.90.850.10:FF:000002">
    <property type="entry name" value="2-hydroxyhepta-2,4-diene-1,7-dioate isomerase"/>
    <property type="match status" value="1"/>
</dbReference>
<name>A0A7W7B3Q9_9SPHN</name>
<accession>A0A7W7B3Q9</accession>
<evidence type="ECO:0000313" key="4">
    <source>
        <dbReference type="EMBL" id="MBB4633359.1"/>
    </source>
</evidence>
<comment type="caution">
    <text evidence="4">The sequence shown here is derived from an EMBL/GenBank/DDBJ whole genome shotgun (WGS) entry which is preliminary data.</text>
</comment>
<dbReference type="GO" id="GO:0046872">
    <property type="term" value="F:metal ion binding"/>
    <property type="evidence" value="ECO:0007669"/>
    <property type="project" value="UniProtKB-KW"/>
</dbReference>
<feature type="domain" description="Fumarylacetoacetase-like C-terminal" evidence="3">
    <location>
        <begin position="79"/>
        <end position="289"/>
    </location>
</feature>
<dbReference type="EMBL" id="JACHNZ010000041">
    <property type="protein sequence ID" value="MBB4633359.1"/>
    <property type="molecule type" value="Genomic_DNA"/>
</dbReference>
<dbReference type="PANTHER" id="PTHR11820:SF7">
    <property type="entry name" value="ACYLPYRUVASE FAHD1, MITOCHONDRIAL"/>
    <property type="match status" value="1"/>
</dbReference>
<evidence type="ECO:0000256" key="2">
    <source>
        <dbReference type="ARBA" id="ARBA00022723"/>
    </source>
</evidence>
<proteinExistence type="inferred from homology"/>